<dbReference type="GO" id="GO:0030170">
    <property type="term" value="F:pyridoxal phosphate binding"/>
    <property type="evidence" value="ECO:0007669"/>
    <property type="project" value="InterPro"/>
</dbReference>
<keyword evidence="8 11" id="KW-0663">Pyridoxal phosphate</keyword>
<evidence type="ECO:0000256" key="8">
    <source>
        <dbReference type="ARBA" id="ARBA00022898"/>
    </source>
</evidence>
<dbReference type="SUPFAM" id="SSF53756">
    <property type="entry name" value="UDP-Glycosyltransferase/glycogen phosphorylase"/>
    <property type="match status" value="1"/>
</dbReference>
<keyword evidence="9 12" id="KW-0119">Carbohydrate metabolism</keyword>
<evidence type="ECO:0000256" key="5">
    <source>
        <dbReference type="ARBA" id="ARBA00022600"/>
    </source>
</evidence>
<evidence type="ECO:0000256" key="10">
    <source>
        <dbReference type="ARBA" id="ARBA00025174"/>
    </source>
</evidence>
<sequence length="839" mass="95088">MNIKTPSKRTRTFSPKAAATRAEADARIGMQAADLRQAVIDHLRYSLGHPAAIASPHDYYRALALAVRDRMQHRWMNTIQTYVDLGRKIACYLSAEFLMGPHLGNNLLNLGIEQAARTALAELGQDLDAVLACEEEPGLGNGGLGRLAACYLDSLATLQRPAVGYGIRYEFGIFDQEFHDGWQTEITDKWLRQGNPWEIAKPEVAYYVNWGGHTEHYRDEEGRHCVRWVPYRVVKGIAYDTPIQGYGVNTCNTLRLWSAEAVESFDFQAFNVGDYYQAVDEKLVSETVTKVLYPNDEPEIGKRLRLGQQYFFVSCSLQDMLHILDLAAVPVEHFAQRFAVQLNDTHPSIGVVELMRLLVDERRLDWERAWAITVETFGYTNHTLLPEALETWPLPMFREWLPRHLEIIYEINRRFLDEVRARFPGDEARVRRMSLIGEDGEKCVRMAHLATVGSHAVNGVAALHSDLLKASVLKDFYELWPERFSNKTNGVTPRRFLALANPALRELLNRTLGDRWPVELGTLHKLESYVDDAAFRQEWRAVKRANKQRLGAYIRAHTGIELDPDWLFDIQVKRIHEYKRQHLNMLHIVTLYRRLKENPALKISPRAFIFGGKAAPGYFMAKRIIKLINAVAETVNADSEVNTRMKVAFVPNFNVQNAHIIYPAADLSEQISTAGKEASGTGNMKFMLNGALTIGTLDGANVEIREEAGADNFFLFGLTAEEVERIKREGYRPAGYVEGNAELRAVLELIGGGHFSRGDTEVFRPMVENLTQSDPFLVLADYAAYVACQEQVSSAWQNEDQWTRMSILNTARGGKFSSDRAIGEYCEEIWNVQSVTVTL</sequence>
<keyword evidence="5" id="KW-0321">Glycogen metabolism</keyword>
<keyword evidence="7 12" id="KW-0808">Transferase</keyword>
<dbReference type="EC" id="2.4.1.1" evidence="12"/>
<comment type="similarity">
    <text evidence="3 12">Belongs to the glycogen phosphorylase family.</text>
</comment>
<dbReference type="CDD" id="cd04300">
    <property type="entry name" value="GT35_Glycogen_Phosphorylase"/>
    <property type="match status" value="1"/>
</dbReference>
<organism evidence="13 14">
    <name type="scientific">Candidatus Methylomirabilis tolerans</name>
    <dbReference type="NCBI Taxonomy" id="3123416"/>
    <lineage>
        <taxon>Bacteria</taxon>
        <taxon>Candidatus Methylomirabilota</taxon>
        <taxon>Candidatus Methylomirabilia</taxon>
        <taxon>Candidatus Methylomirabilales</taxon>
        <taxon>Candidatus Methylomirabilaceae</taxon>
        <taxon>Candidatus Methylomirabilis</taxon>
    </lineage>
</organism>
<comment type="cofactor">
    <cofactor evidence="2 12">
        <name>pyridoxal 5'-phosphate</name>
        <dbReference type="ChEBI" id="CHEBI:597326"/>
    </cofactor>
</comment>
<dbReference type="GO" id="GO:0005737">
    <property type="term" value="C:cytoplasm"/>
    <property type="evidence" value="ECO:0007669"/>
    <property type="project" value="TreeGrafter"/>
</dbReference>
<dbReference type="GO" id="GO:0005980">
    <property type="term" value="P:glycogen catabolic process"/>
    <property type="evidence" value="ECO:0007669"/>
    <property type="project" value="TreeGrafter"/>
</dbReference>
<evidence type="ECO:0000313" key="13">
    <source>
        <dbReference type="EMBL" id="MBZ0160362.1"/>
    </source>
</evidence>
<dbReference type="EMBL" id="JAIOIU010000123">
    <property type="protein sequence ID" value="MBZ0160362.1"/>
    <property type="molecule type" value="Genomic_DNA"/>
</dbReference>
<dbReference type="FunFam" id="3.40.50.2000:FF:000153">
    <property type="entry name" value="Alpha-1,4 glucan phosphorylase"/>
    <property type="match status" value="1"/>
</dbReference>
<name>A0AAJ1EKW4_9BACT</name>
<evidence type="ECO:0000256" key="11">
    <source>
        <dbReference type="PIRSR" id="PIRSR000460-1"/>
    </source>
</evidence>
<evidence type="ECO:0000256" key="1">
    <source>
        <dbReference type="ARBA" id="ARBA00001275"/>
    </source>
</evidence>
<feature type="modified residue" description="N6-(pyridoxal phosphate)lysine" evidence="11">
    <location>
        <position position="685"/>
    </location>
</feature>
<comment type="catalytic activity">
    <reaction evidence="1 12">
        <text>[(1-&gt;4)-alpha-D-glucosyl](n) + phosphate = [(1-&gt;4)-alpha-D-glucosyl](n-1) + alpha-D-glucose 1-phosphate</text>
        <dbReference type="Rhea" id="RHEA:41732"/>
        <dbReference type="Rhea" id="RHEA-COMP:9584"/>
        <dbReference type="Rhea" id="RHEA-COMP:9586"/>
        <dbReference type="ChEBI" id="CHEBI:15444"/>
        <dbReference type="ChEBI" id="CHEBI:43474"/>
        <dbReference type="ChEBI" id="CHEBI:58601"/>
        <dbReference type="EC" id="2.4.1.1"/>
    </reaction>
</comment>
<keyword evidence="6 12" id="KW-0328">Glycosyltransferase</keyword>
<keyword evidence="4" id="KW-0597">Phosphoprotein</keyword>
<reference evidence="13 14" key="1">
    <citation type="journal article" date="2021" name="bioRxiv">
        <title>Unraveling nitrogen, sulfur and carbon metabolic pathways and microbial community transcriptional responses to substrate deprivation and toxicity stresses in a bioreactor mimicking anoxic brackish coastal sediment conditions.</title>
        <authorList>
            <person name="Martins P.D."/>
            <person name="Echeveste M.J."/>
            <person name="Arshad A."/>
            <person name="Kurth J."/>
            <person name="Ouboter H."/>
            <person name="Jetten M.S.M."/>
            <person name="Welte C.U."/>
        </authorList>
    </citation>
    <scope>NUCLEOTIDE SEQUENCE [LARGE SCALE GENOMIC DNA]</scope>
    <source>
        <strain evidence="13">MAG_38</strain>
    </source>
</reference>
<dbReference type="NCBIfam" id="TIGR02093">
    <property type="entry name" value="P_ylase"/>
    <property type="match status" value="1"/>
</dbReference>
<evidence type="ECO:0000313" key="14">
    <source>
        <dbReference type="Proteomes" id="UP001197609"/>
    </source>
</evidence>
<gene>
    <name evidence="13" type="ORF">K8G79_09535</name>
</gene>
<comment type="function">
    <text evidence="12">Allosteric enzyme that catalyzes the rate-limiting step in glycogen catabolism, the phosphorolytic cleavage of glycogen to produce glucose-1-phosphate, and plays a central role in maintaining cellular and organismal glucose homeostasis.</text>
</comment>
<dbReference type="FunFam" id="3.40.50.2000:FF:000005">
    <property type="entry name" value="Alpha-1,4 glucan phosphorylase"/>
    <property type="match status" value="1"/>
</dbReference>
<evidence type="ECO:0000256" key="6">
    <source>
        <dbReference type="ARBA" id="ARBA00022676"/>
    </source>
</evidence>
<evidence type="ECO:0000256" key="2">
    <source>
        <dbReference type="ARBA" id="ARBA00001933"/>
    </source>
</evidence>
<dbReference type="Gene3D" id="3.40.50.2000">
    <property type="entry name" value="Glycogen Phosphorylase B"/>
    <property type="match status" value="2"/>
</dbReference>
<dbReference type="GO" id="GO:0008184">
    <property type="term" value="F:glycogen phosphorylase activity"/>
    <property type="evidence" value="ECO:0007669"/>
    <property type="project" value="InterPro"/>
</dbReference>
<evidence type="ECO:0000256" key="12">
    <source>
        <dbReference type="RuleBase" id="RU000587"/>
    </source>
</evidence>
<protein>
    <recommendedName>
        <fullName evidence="12">Alpha-1,4 glucan phosphorylase</fullName>
        <ecNumber evidence="12">2.4.1.1</ecNumber>
    </recommendedName>
</protein>
<dbReference type="PANTHER" id="PTHR11468">
    <property type="entry name" value="GLYCOGEN PHOSPHORYLASE"/>
    <property type="match status" value="1"/>
</dbReference>
<comment type="function">
    <text evidence="10">Phosphorylase is an important allosteric enzyme in carbohydrate metabolism. Enzymes from different sources differ in their regulatory mechanisms and in their natural substrates. However, all known phosphorylases share catalytic and structural properties.</text>
</comment>
<dbReference type="PIRSF" id="PIRSF000460">
    <property type="entry name" value="Pprylas_GlgP"/>
    <property type="match status" value="1"/>
</dbReference>
<dbReference type="InterPro" id="IPR000811">
    <property type="entry name" value="Glyco_trans_35"/>
</dbReference>
<evidence type="ECO:0000256" key="7">
    <source>
        <dbReference type="ARBA" id="ARBA00022679"/>
    </source>
</evidence>
<evidence type="ECO:0000256" key="3">
    <source>
        <dbReference type="ARBA" id="ARBA00006047"/>
    </source>
</evidence>
<dbReference type="PROSITE" id="PS00102">
    <property type="entry name" value="PHOSPHORYLASE"/>
    <property type="match status" value="1"/>
</dbReference>
<accession>A0AAJ1EKW4</accession>
<dbReference type="Pfam" id="PF00343">
    <property type="entry name" value="Phosphorylase"/>
    <property type="match status" value="1"/>
</dbReference>
<evidence type="ECO:0000256" key="9">
    <source>
        <dbReference type="ARBA" id="ARBA00023277"/>
    </source>
</evidence>
<proteinExistence type="inferred from homology"/>
<dbReference type="Proteomes" id="UP001197609">
    <property type="component" value="Unassembled WGS sequence"/>
</dbReference>
<dbReference type="InterPro" id="IPR011833">
    <property type="entry name" value="Glycg_phsphrylas"/>
</dbReference>
<dbReference type="AlphaFoldDB" id="A0AAJ1EKW4"/>
<evidence type="ECO:0000256" key="4">
    <source>
        <dbReference type="ARBA" id="ARBA00022553"/>
    </source>
</evidence>
<dbReference type="PANTHER" id="PTHR11468:SF3">
    <property type="entry name" value="GLYCOGEN PHOSPHORYLASE, LIVER FORM"/>
    <property type="match status" value="1"/>
</dbReference>
<comment type="caution">
    <text evidence="13">The sequence shown here is derived from an EMBL/GenBank/DDBJ whole genome shotgun (WGS) entry which is preliminary data.</text>
</comment>
<dbReference type="InterPro" id="IPR035090">
    <property type="entry name" value="Pyridoxal_P_attach_site"/>
</dbReference>